<evidence type="ECO:0008006" key="3">
    <source>
        <dbReference type="Google" id="ProtNLM"/>
    </source>
</evidence>
<reference evidence="1" key="1">
    <citation type="submission" date="2020-12" db="EMBL/GenBank/DDBJ databases">
        <title>Enhanced detection system for hospital associated transmission using whole genome sequencing surveillance.</title>
        <authorList>
            <person name="Harrison L.H."/>
            <person name="Van Tyne D."/>
            <person name="Marsh J.W."/>
            <person name="Griffith M.P."/>
            <person name="Snyder D.J."/>
            <person name="Cooper V.S."/>
            <person name="Mustapha M."/>
        </authorList>
    </citation>
    <scope>NUCLEOTIDE SEQUENCE</scope>
    <source>
        <strain evidence="1">PSB00042</strain>
    </source>
</reference>
<gene>
    <name evidence="1" type="ORF">JEU22_17400</name>
</gene>
<evidence type="ECO:0000313" key="2">
    <source>
        <dbReference type="Proteomes" id="UP000637061"/>
    </source>
</evidence>
<comment type="caution">
    <text evidence="1">The sequence shown here is derived from an EMBL/GenBank/DDBJ whole genome shotgun (WGS) entry which is preliminary data.</text>
</comment>
<name>A0A8I1JL36_PSEPU</name>
<protein>
    <recommendedName>
        <fullName evidence="3">Alkyl hydroperoxide reductase subunit C/ Thiol specific antioxidant domain-containing protein</fullName>
    </recommendedName>
</protein>
<evidence type="ECO:0000313" key="1">
    <source>
        <dbReference type="EMBL" id="MBI6885683.1"/>
    </source>
</evidence>
<dbReference type="AlphaFoldDB" id="A0A8I1JL36"/>
<organism evidence="1 2">
    <name type="scientific">Pseudomonas putida</name>
    <name type="common">Arthrobacter siderocapsulatus</name>
    <dbReference type="NCBI Taxonomy" id="303"/>
    <lineage>
        <taxon>Bacteria</taxon>
        <taxon>Pseudomonadati</taxon>
        <taxon>Pseudomonadota</taxon>
        <taxon>Gammaproteobacteria</taxon>
        <taxon>Pseudomonadales</taxon>
        <taxon>Pseudomonadaceae</taxon>
        <taxon>Pseudomonas</taxon>
    </lineage>
</organism>
<dbReference type="Proteomes" id="UP000637061">
    <property type="component" value="Unassembled WGS sequence"/>
</dbReference>
<accession>A0A8I1JL36</accession>
<proteinExistence type="predicted"/>
<sequence length="78" mass="8538">MNPWTCATNCQAAPGHYGIVFELEPALVYRALGADLKALNECDDLSLPIASAFVIGQDGRIRQAFVNVDYSERAEPRP</sequence>
<dbReference type="RefSeq" id="WP_198747658.1">
    <property type="nucleotide sequence ID" value="NZ_JAEHTE010000022.1"/>
</dbReference>
<dbReference type="EMBL" id="JAEHTE010000022">
    <property type="protein sequence ID" value="MBI6885683.1"/>
    <property type="molecule type" value="Genomic_DNA"/>
</dbReference>